<dbReference type="PANTHER" id="PTHR30537">
    <property type="entry name" value="HTH-TYPE TRANSCRIPTIONAL REGULATOR"/>
    <property type="match status" value="1"/>
</dbReference>
<dbReference type="EMBL" id="WNDS01000001">
    <property type="protein sequence ID" value="KAF1017101.1"/>
    <property type="molecule type" value="Genomic_DNA"/>
</dbReference>
<comment type="similarity">
    <text evidence="1">Belongs to the LysR transcriptional regulatory family.</text>
</comment>
<name>A0A7V8FJB7_STEMA</name>
<protein>
    <recommendedName>
        <fullName evidence="2">LysR substrate-binding domain-containing protein</fullName>
    </recommendedName>
</protein>
<evidence type="ECO:0000313" key="4">
    <source>
        <dbReference type="Proteomes" id="UP000487117"/>
    </source>
</evidence>
<evidence type="ECO:0000259" key="2">
    <source>
        <dbReference type="Pfam" id="PF03466"/>
    </source>
</evidence>
<dbReference type="Gene3D" id="3.40.190.290">
    <property type="match status" value="1"/>
</dbReference>
<evidence type="ECO:0000256" key="1">
    <source>
        <dbReference type="ARBA" id="ARBA00009437"/>
    </source>
</evidence>
<dbReference type="InterPro" id="IPR005119">
    <property type="entry name" value="LysR_subst-bd"/>
</dbReference>
<dbReference type="Proteomes" id="UP000487117">
    <property type="component" value="Unassembled WGS sequence"/>
</dbReference>
<dbReference type="SUPFAM" id="SSF53850">
    <property type="entry name" value="Periplasmic binding protein-like II"/>
    <property type="match status" value="1"/>
</dbReference>
<gene>
    <name evidence="3" type="ORF">GAK31_00360</name>
</gene>
<sequence length="61" mass="6789">MGVACLPALLVEDCLADGRLVPLLAGYGTEQVPVQVVYPSRRHLPPKVRCFIDLLVEWWQG</sequence>
<dbReference type="InterPro" id="IPR058163">
    <property type="entry name" value="LysR-type_TF_proteobact-type"/>
</dbReference>
<dbReference type="Pfam" id="PF03466">
    <property type="entry name" value="LysR_substrate"/>
    <property type="match status" value="1"/>
</dbReference>
<organism evidence="3 4">
    <name type="scientific">Stenotrophomonas maltophilia</name>
    <name type="common">Pseudomonas maltophilia</name>
    <name type="synonym">Xanthomonas maltophilia</name>
    <dbReference type="NCBI Taxonomy" id="40324"/>
    <lineage>
        <taxon>Bacteria</taxon>
        <taxon>Pseudomonadati</taxon>
        <taxon>Pseudomonadota</taxon>
        <taxon>Gammaproteobacteria</taxon>
        <taxon>Lysobacterales</taxon>
        <taxon>Lysobacteraceae</taxon>
        <taxon>Stenotrophomonas</taxon>
        <taxon>Stenotrophomonas maltophilia group</taxon>
    </lineage>
</organism>
<dbReference type="AlphaFoldDB" id="A0A7V8FJB7"/>
<dbReference type="GO" id="GO:0003700">
    <property type="term" value="F:DNA-binding transcription factor activity"/>
    <property type="evidence" value="ECO:0007669"/>
    <property type="project" value="TreeGrafter"/>
</dbReference>
<dbReference type="GO" id="GO:0006351">
    <property type="term" value="P:DNA-templated transcription"/>
    <property type="evidence" value="ECO:0007669"/>
    <property type="project" value="TreeGrafter"/>
</dbReference>
<evidence type="ECO:0000313" key="3">
    <source>
        <dbReference type="EMBL" id="KAF1017101.1"/>
    </source>
</evidence>
<reference evidence="4" key="1">
    <citation type="journal article" date="2020" name="MBio">
        <title>Horizontal gene transfer to a defensive symbiont with a reduced genome amongst a multipartite beetle microbiome.</title>
        <authorList>
            <person name="Waterworth S.C."/>
            <person name="Florez L.V."/>
            <person name="Rees E.R."/>
            <person name="Hertweck C."/>
            <person name="Kaltenpoth M."/>
            <person name="Kwan J.C."/>
        </authorList>
    </citation>
    <scope>NUCLEOTIDE SEQUENCE [LARGE SCALE GENOMIC DNA]</scope>
</reference>
<feature type="domain" description="LysR substrate-binding" evidence="2">
    <location>
        <begin position="1"/>
        <end position="59"/>
    </location>
</feature>
<accession>A0A7V8FJB7</accession>
<comment type="caution">
    <text evidence="3">The sequence shown here is derived from an EMBL/GenBank/DDBJ whole genome shotgun (WGS) entry which is preliminary data.</text>
</comment>
<dbReference type="PANTHER" id="PTHR30537:SF5">
    <property type="entry name" value="HTH-TYPE TRANSCRIPTIONAL ACTIVATOR TTDR-RELATED"/>
    <property type="match status" value="1"/>
</dbReference>
<proteinExistence type="inferred from homology"/>
<dbReference type="GO" id="GO:0043565">
    <property type="term" value="F:sequence-specific DNA binding"/>
    <property type="evidence" value="ECO:0007669"/>
    <property type="project" value="TreeGrafter"/>
</dbReference>